<evidence type="ECO:0000259" key="2">
    <source>
        <dbReference type="Pfam" id="PF10536"/>
    </source>
</evidence>
<feature type="transmembrane region" description="Helical" evidence="1">
    <location>
        <begin position="6"/>
        <end position="23"/>
    </location>
</feature>
<comment type="caution">
    <text evidence="3">The sequence shown here is derived from an EMBL/GenBank/DDBJ whole genome shotgun (WGS) entry which is preliminary data.</text>
</comment>
<dbReference type="InterPro" id="IPR019557">
    <property type="entry name" value="AminoTfrase-like_pln_mobile"/>
</dbReference>
<dbReference type="Proteomes" id="UP000289738">
    <property type="component" value="Chromosome B10"/>
</dbReference>
<proteinExistence type="predicted"/>
<reference evidence="3 4" key="1">
    <citation type="submission" date="2019-01" db="EMBL/GenBank/DDBJ databases">
        <title>Sequencing of cultivated peanut Arachis hypogaea provides insights into genome evolution and oil improvement.</title>
        <authorList>
            <person name="Chen X."/>
        </authorList>
    </citation>
    <scope>NUCLEOTIDE SEQUENCE [LARGE SCALE GENOMIC DNA]</scope>
    <source>
        <strain evidence="4">cv. Fuhuasheng</strain>
        <tissue evidence="3">Leaves</tissue>
    </source>
</reference>
<gene>
    <name evidence="3" type="ORF">Ahy_B10g104893</name>
</gene>
<dbReference type="PANTHER" id="PTHR46033:SF8">
    <property type="entry name" value="PROTEIN MAINTENANCE OF MERISTEMS-LIKE"/>
    <property type="match status" value="1"/>
</dbReference>
<keyword evidence="1" id="KW-0472">Membrane</keyword>
<dbReference type="GO" id="GO:0010073">
    <property type="term" value="P:meristem maintenance"/>
    <property type="evidence" value="ECO:0007669"/>
    <property type="project" value="InterPro"/>
</dbReference>
<dbReference type="InterPro" id="IPR044824">
    <property type="entry name" value="MAIN-like"/>
</dbReference>
<dbReference type="Pfam" id="PF10536">
    <property type="entry name" value="PMD"/>
    <property type="match status" value="1"/>
</dbReference>
<name>A0A444X6P8_ARAHY</name>
<accession>A0A444X6P8</accession>
<dbReference type="EMBL" id="SDMP01000020">
    <property type="protein sequence ID" value="RYQ85349.1"/>
    <property type="molecule type" value="Genomic_DNA"/>
</dbReference>
<feature type="domain" description="Aminotransferase-like plant mobile" evidence="2">
    <location>
        <begin position="9"/>
        <end position="92"/>
    </location>
</feature>
<keyword evidence="4" id="KW-1185">Reference proteome</keyword>
<protein>
    <recommendedName>
        <fullName evidence="2">Aminotransferase-like plant mobile domain-containing protein</fullName>
    </recommendedName>
</protein>
<sequence length="95" mass="11101">MPSDTNSYIKCYILLLIGSYLIINKSNNQVHIRCLPLLADFERGRSMSWEFAMLAWAYHSLCSTTHRSTIDIAGCMPLLVSWIYHRFLEWCPSER</sequence>
<evidence type="ECO:0000313" key="3">
    <source>
        <dbReference type="EMBL" id="RYQ85349.1"/>
    </source>
</evidence>
<dbReference type="AlphaFoldDB" id="A0A444X6P8"/>
<keyword evidence="1" id="KW-0812">Transmembrane</keyword>
<evidence type="ECO:0000256" key="1">
    <source>
        <dbReference type="SAM" id="Phobius"/>
    </source>
</evidence>
<organism evidence="3 4">
    <name type="scientific">Arachis hypogaea</name>
    <name type="common">Peanut</name>
    <dbReference type="NCBI Taxonomy" id="3818"/>
    <lineage>
        <taxon>Eukaryota</taxon>
        <taxon>Viridiplantae</taxon>
        <taxon>Streptophyta</taxon>
        <taxon>Embryophyta</taxon>
        <taxon>Tracheophyta</taxon>
        <taxon>Spermatophyta</taxon>
        <taxon>Magnoliopsida</taxon>
        <taxon>eudicotyledons</taxon>
        <taxon>Gunneridae</taxon>
        <taxon>Pentapetalae</taxon>
        <taxon>rosids</taxon>
        <taxon>fabids</taxon>
        <taxon>Fabales</taxon>
        <taxon>Fabaceae</taxon>
        <taxon>Papilionoideae</taxon>
        <taxon>50 kb inversion clade</taxon>
        <taxon>dalbergioids sensu lato</taxon>
        <taxon>Dalbergieae</taxon>
        <taxon>Pterocarpus clade</taxon>
        <taxon>Arachis</taxon>
    </lineage>
</organism>
<dbReference type="PANTHER" id="PTHR46033">
    <property type="entry name" value="PROTEIN MAIN-LIKE 2"/>
    <property type="match status" value="1"/>
</dbReference>
<keyword evidence="1" id="KW-1133">Transmembrane helix</keyword>
<evidence type="ECO:0000313" key="4">
    <source>
        <dbReference type="Proteomes" id="UP000289738"/>
    </source>
</evidence>